<evidence type="ECO:0000259" key="1">
    <source>
        <dbReference type="Pfam" id="PF18475"/>
    </source>
</evidence>
<protein>
    <recommendedName>
        <fullName evidence="1">PIN-like domain-containing protein</fullName>
    </recommendedName>
</protein>
<name>A0A643FM40_9BURK</name>
<dbReference type="RefSeq" id="WP_045242046.1">
    <property type="nucleotide sequence ID" value="NZ_CP062806.1"/>
</dbReference>
<sequence>MPGPIILVDMENIQQLAPAAVPGGARLIVFAGASQKSISLDLVIAGQALEPPAQWIRASGSGRNALDFHIAFELGRLAERGERGPVFVLSKDKGYDPLIVHIASGGMPCKRIESLSEVPPPAKTKNSVSVQASDGIDIGAAFAATIKVREILGRSPKTARPGKRATLVKHLKAMEHLKLKDKDISGVIDEMLATKLIVEAKGKLSYNF</sequence>
<dbReference type="Proteomes" id="UP000397656">
    <property type="component" value="Plasmid pRK1-2"/>
</dbReference>
<accession>A0A643FM40</accession>
<proteinExistence type="predicted"/>
<dbReference type="EMBL" id="CP062806">
    <property type="protein sequence ID" value="QOT82083.1"/>
    <property type="molecule type" value="Genomic_DNA"/>
</dbReference>
<evidence type="ECO:0000313" key="3">
    <source>
        <dbReference type="Proteomes" id="UP000397656"/>
    </source>
</evidence>
<keyword evidence="2" id="KW-0614">Plasmid</keyword>
<dbReference type="InterPro" id="IPR041494">
    <property type="entry name" value="PIN7"/>
</dbReference>
<geneLocation type="plasmid" evidence="2 3">
    <name>pRK1-2</name>
</geneLocation>
<dbReference type="Pfam" id="PF18475">
    <property type="entry name" value="PIN7"/>
    <property type="match status" value="1"/>
</dbReference>
<gene>
    <name evidence="2" type="ORF">F7R26_038020</name>
</gene>
<reference evidence="2 3" key="1">
    <citation type="submission" date="2020-10" db="EMBL/GenBank/DDBJ databases">
        <title>Complete genome sequence of Cupriavidus basilensis CCUG 49340T.</title>
        <authorList>
            <person name="Salva-Serra F."/>
            <person name="Donoso R.A."/>
            <person name="Cho K.H."/>
            <person name="Yoo J.A."/>
            <person name="Lee K."/>
            <person name="Yoon S.-H."/>
            <person name="Perez-Pantoja D."/>
            <person name="Moore E.R.B."/>
        </authorList>
    </citation>
    <scope>NUCLEOTIDE SEQUENCE [LARGE SCALE GENOMIC DNA]</scope>
    <source>
        <strain evidence="3">CCUG 49340</strain>
        <plasmid evidence="2 3">pRK1-2</plasmid>
    </source>
</reference>
<evidence type="ECO:0000313" key="2">
    <source>
        <dbReference type="EMBL" id="QOT82083.1"/>
    </source>
</evidence>
<dbReference type="GeneID" id="98406771"/>
<dbReference type="AlphaFoldDB" id="A0A643FM40"/>
<organism evidence="2 3">
    <name type="scientific">Cupriavidus basilensis</name>
    <dbReference type="NCBI Taxonomy" id="68895"/>
    <lineage>
        <taxon>Bacteria</taxon>
        <taxon>Pseudomonadati</taxon>
        <taxon>Pseudomonadota</taxon>
        <taxon>Betaproteobacteria</taxon>
        <taxon>Burkholderiales</taxon>
        <taxon>Burkholderiaceae</taxon>
        <taxon>Cupriavidus</taxon>
    </lineage>
</organism>
<feature type="domain" description="PIN-like" evidence="1">
    <location>
        <begin position="7"/>
        <end position="106"/>
    </location>
</feature>